<dbReference type="GO" id="GO:0071555">
    <property type="term" value="P:cell wall organization"/>
    <property type="evidence" value="ECO:0007669"/>
    <property type="project" value="UniProtKB-KW"/>
</dbReference>
<evidence type="ECO:0000256" key="8">
    <source>
        <dbReference type="ARBA" id="ARBA00022801"/>
    </source>
</evidence>
<name>I7ZIM5_9GAMM</name>
<evidence type="ECO:0000256" key="3">
    <source>
        <dbReference type="ARBA" id="ARBA00004496"/>
    </source>
</evidence>
<comment type="caution">
    <text evidence="15">The sequence shown here is derived from an EMBL/GenBank/DDBJ whole genome shotgun (WGS) entry which is preliminary data.</text>
</comment>
<dbReference type="PANTHER" id="PTHR30417">
    <property type="entry name" value="N-ACETYLMURAMOYL-L-ALANINE AMIDASE AMID"/>
    <property type="match status" value="1"/>
</dbReference>
<dbReference type="GO" id="GO:0009253">
    <property type="term" value="P:peptidoglycan catabolic process"/>
    <property type="evidence" value="ECO:0007669"/>
    <property type="project" value="InterPro"/>
</dbReference>
<dbReference type="PATRIC" id="fig|1172194.4.peg.1670"/>
<dbReference type="SMART" id="SM00644">
    <property type="entry name" value="Ami_2"/>
    <property type="match status" value="1"/>
</dbReference>
<dbReference type="Gene3D" id="3.40.80.10">
    <property type="entry name" value="Peptidoglycan recognition protein-like"/>
    <property type="match status" value="1"/>
</dbReference>
<evidence type="ECO:0000256" key="7">
    <source>
        <dbReference type="ARBA" id="ARBA00022723"/>
    </source>
</evidence>
<feature type="domain" description="N-acetylmuramoyl-L-alanine amidase" evidence="14">
    <location>
        <begin position="22"/>
        <end position="174"/>
    </location>
</feature>
<organism evidence="15 16">
    <name type="scientific">Hydrocarboniphaga effusa AP103</name>
    <dbReference type="NCBI Taxonomy" id="1172194"/>
    <lineage>
        <taxon>Bacteria</taxon>
        <taxon>Pseudomonadati</taxon>
        <taxon>Pseudomonadota</taxon>
        <taxon>Gammaproteobacteria</taxon>
        <taxon>Nevskiales</taxon>
        <taxon>Nevskiaceae</taxon>
        <taxon>Hydrocarboniphaga</taxon>
    </lineage>
</organism>
<evidence type="ECO:0000256" key="13">
    <source>
        <dbReference type="SAM" id="MobiDB-lite"/>
    </source>
</evidence>
<dbReference type="GO" id="GO:0046872">
    <property type="term" value="F:metal ion binding"/>
    <property type="evidence" value="ECO:0007669"/>
    <property type="project" value="UniProtKB-KW"/>
</dbReference>
<keyword evidence="6" id="KW-0963">Cytoplasm</keyword>
<dbReference type="STRING" id="1172194.WQQ_17290"/>
<dbReference type="PANTHER" id="PTHR30417:SF4">
    <property type="entry name" value="1,6-ANHYDRO-N-ACETYLMURAMYL-L-ALANINE AMIDASE AMPD"/>
    <property type="match status" value="1"/>
</dbReference>
<evidence type="ECO:0000259" key="14">
    <source>
        <dbReference type="SMART" id="SM00644"/>
    </source>
</evidence>
<keyword evidence="7" id="KW-0479">Metal-binding</keyword>
<comment type="similarity">
    <text evidence="4">Belongs to the N-acetylmuramoyl-L-alanine amidase 2 family.</text>
</comment>
<evidence type="ECO:0000256" key="5">
    <source>
        <dbReference type="ARBA" id="ARBA00011901"/>
    </source>
</evidence>
<proteinExistence type="inferred from homology"/>
<dbReference type="CDD" id="cd06583">
    <property type="entry name" value="PGRP"/>
    <property type="match status" value="1"/>
</dbReference>
<protein>
    <recommendedName>
        <fullName evidence="11">1,6-anhydro-N-acetylmuramyl-L-alanine amidase AmpD</fullName>
        <ecNumber evidence="5">3.5.1.28</ecNumber>
    </recommendedName>
    <alternativeName>
        <fullName evidence="12">N-acetylmuramoyl-L-alanine amidase</fullName>
    </alternativeName>
</protein>
<reference evidence="15 16" key="1">
    <citation type="journal article" date="2012" name="J. Bacteriol.">
        <title>Genome Sequence of n-Alkane-Degrading Hydrocarboniphaga effusa Strain AP103T (ATCC BAA-332T).</title>
        <authorList>
            <person name="Chang H.K."/>
            <person name="Zylstra G.J."/>
            <person name="Chae J.C."/>
        </authorList>
    </citation>
    <scope>NUCLEOTIDE SEQUENCE [LARGE SCALE GENOMIC DNA]</scope>
    <source>
        <strain evidence="15 16">AP103</strain>
    </source>
</reference>
<dbReference type="NCBIfam" id="NF008758">
    <property type="entry name" value="PRK11789.1"/>
    <property type="match status" value="1"/>
</dbReference>
<evidence type="ECO:0000256" key="6">
    <source>
        <dbReference type="ARBA" id="ARBA00022490"/>
    </source>
</evidence>
<evidence type="ECO:0000256" key="2">
    <source>
        <dbReference type="ARBA" id="ARBA00001947"/>
    </source>
</evidence>
<keyword evidence="9" id="KW-0862">Zinc</keyword>
<keyword evidence="10" id="KW-0961">Cell wall biogenesis/degradation</keyword>
<evidence type="ECO:0000313" key="15">
    <source>
        <dbReference type="EMBL" id="EIT71592.1"/>
    </source>
</evidence>
<sequence length="192" mass="21113">MDDKTGWRVERHRLGGARQRPSPHFDERPAETGAIELLVIHAISLPPEQFGGPWIDALFAGTLDPAAHPYFETIQGLRVSAHCCIFRDGSITQYVDFDRRAWHAGASEWRGRTRANDFSIGIELEGSDTQAFEPAQYETLAGVTSALLAAYPTLSRDAIAGHSDIAPGRKTDPGPHFDWAGYRTRLASLLAS</sequence>
<dbReference type="GO" id="GO:0008745">
    <property type="term" value="F:N-acetylmuramoyl-L-alanine amidase activity"/>
    <property type="evidence" value="ECO:0007669"/>
    <property type="project" value="UniProtKB-EC"/>
</dbReference>
<comment type="subcellular location">
    <subcellularLocation>
        <location evidence="3">Cytoplasm</location>
    </subcellularLocation>
</comment>
<evidence type="ECO:0000256" key="12">
    <source>
        <dbReference type="ARBA" id="ARBA00042615"/>
    </source>
</evidence>
<dbReference type="InterPro" id="IPR051206">
    <property type="entry name" value="NAMLAA_amidase_2"/>
</dbReference>
<dbReference type="GO" id="GO:0005737">
    <property type="term" value="C:cytoplasm"/>
    <property type="evidence" value="ECO:0007669"/>
    <property type="project" value="UniProtKB-SubCell"/>
</dbReference>
<evidence type="ECO:0000256" key="11">
    <source>
        <dbReference type="ARBA" id="ARBA00039257"/>
    </source>
</evidence>
<feature type="compositionally biased region" description="Basic and acidic residues" evidence="13">
    <location>
        <begin position="1"/>
        <end position="13"/>
    </location>
</feature>
<dbReference type="Pfam" id="PF01510">
    <property type="entry name" value="Amidase_2"/>
    <property type="match status" value="1"/>
</dbReference>
<dbReference type="AlphaFoldDB" id="I7ZIM5"/>
<dbReference type="Proteomes" id="UP000003704">
    <property type="component" value="Unassembled WGS sequence"/>
</dbReference>
<evidence type="ECO:0000313" key="16">
    <source>
        <dbReference type="Proteomes" id="UP000003704"/>
    </source>
</evidence>
<dbReference type="GO" id="GO:0009254">
    <property type="term" value="P:peptidoglycan turnover"/>
    <property type="evidence" value="ECO:0007669"/>
    <property type="project" value="TreeGrafter"/>
</dbReference>
<keyword evidence="8" id="KW-0378">Hydrolase</keyword>
<evidence type="ECO:0000256" key="9">
    <source>
        <dbReference type="ARBA" id="ARBA00022833"/>
    </source>
</evidence>
<gene>
    <name evidence="15" type="ORF">WQQ_17290</name>
</gene>
<keyword evidence="16" id="KW-1185">Reference proteome</keyword>
<dbReference type="EMBL" id="AKGD01000001">
    <property type="protein sequence ID" value="EIT71592.1"/>
    <property type="molecule type" value="Genomic_DNA"/>
</dbReference>
<feature type="region of interest" description="Disordered" evidence="13">
    <location>
        <begin position="1"/>
        <end position="28"/>
    </location>
</feature>
<dbReference type="InterPro" id="IPR002502">
    <property type="entry name" value="Amidase_domain"/>
</dbReference>
<dbReference type="InterPro" id="IPR036505">
    <property type="entry name" value="Amidase/PGRP_sf"/>
</dbReference>
<evidence type="ECO:0000256" key="1">
    <source>
        <dbReference type="ARBA" id="ARBA00001561"/>
    </source>
</evidence>
<dbReference type="SUPFAM" id="SSF55846">
    <property type="entry name" value="N-acetylmuramoyl-L-alanine amidase-like"/>
    <property type="match status" value="1"/>
</dbReference>
<evidence type="ECO:0000256" key="10">
    <source>
        <dbReference type="ARBA" id="ARBA00023316"/>
    </source>
</evidence>
<accession>I7ZIM5</accession>
<comment type="cofactor">
    <cofactor evidence="2">
        <name>Zn(2+)</name>
        <dbReference type="ChEBI" id="CHEBI:29105"/>
    </cofactor>
</comment>
<evidence type="ECO:0000256" key="4">
    <source>
        <dbReference type="ARBA" id="ARBA00007553"/>
    </source>
</evidence>
<dbReference type="EC" id="3.5.1.28" evidence="5"/>
<comment type="catalytic activity">
    <reaction evidence="1">
        <text>Hydrolyzes the link between N-acetylmuramoyl residues and L-amino acid residues in certain cell-wall glycopeptides.</text>
        <dbReference type="EC" id="3.5.1.28"/>
    </reaction>
</comment>